<proteinExistence type="predicted"/>
<accession>A0AAD6AQ55</accession>
<reference evidence="2" key="1">
    <citation type="submission" date="2022-11" db="EMBL/GenBank/DDBJ databases">
        <title>Chromosome-level genome of Pogonophryne albipinna.</title>
        <authorList>
            <person name="Jo E."/>
        </authorList>
    </citation>
    <scope>NUCLEOTIDE SEQUENCE</scope>
    <source>
        <strain evidence="2">SGF0006</strain>
        <tissue evidence="2">Muscle</tissue>
    </source>
</reference>
<feature type="non-terminal residue" evidence="2">
    <location>
        <position position="87"/>
    </location>
</feature>
<evidence type="ECO:0000256" key="1">
    <source>
        <dbReference type="SAM" id="MobiDB-lite"/>
    </source>
</evidence>
<dbReference type="AlphaFoldDB" id="A0AAD6AQ55"/>
<evidence type="ECO:0000313" key="2">
    <source>
        <dbReference type="EMBL" id="KAJ4928839.1"/>
    </source>
</evidence>
<evidence type="ECO:0000313" key="3">
    <source>
        <dbReference type="Proteomes" id="UP001219934"/>
    </source>
</evidence>
<feature type="region of interest" description="Disordered" evidence="1">
    <location>
        <begin position="1"/>
        <end position="26"/>
    </location>
</feature>
<comment type="caution">
    <text evidence="2">The sequence shown here is derived from an EMBL/GenBank/DDBJ whole genome shotgun (WGS) entry which is preliminary data.</text>
</comment>
<dbReference type="EMBL" id="JAPTMU010000017">
    <property type="protein sequence ID" value="KAJ4928839.1"/>
    <property type="molecule type" value="Genomic_DNA"/>
</dbReference>
<sequence>MEVCSVVSDMEEGGDNEDVESDGEEVEMTGPLEGKIFNGETNAVIRIKRWRKDGRKRQEEMQSVSQNKYRMNTITYITRNGDNFLLQ</sequence>
<keyword evidence="3" id="KW-1185">Reference proteome</keyword>
<feature type="compositionally biased region" description="Acidic residues" evidence="1">
    <location>
        <begin position="9"/>
        <end position="26"/>
    </location>
</feature>
<gene>
    <name evidence="2" type="ORF">JOQ06_004463</name>
</gene>
<name>A0AAD6AQ55_9TELE</name>
<dbReference type="Proteomes" id="UP001219934">
    <property type="component" value="Unassembled WGS sequence"/>
</dbReference>
<protein>
    <submittedName>
        <fullName evidence="2">Uncharacterized protein</fullName>
    </submittedName>
</protein>
<organism evidence="2 3">
    <name type="scientific">Pogonophryne albipinna</name>
    <dbReference type="NCBI Taxonomy" id="1090488"/>
    <lineage>
        <taxon>Eukaryota</taxon>
        <taxon>Metazoa</taxon>
        <taxon>Chordata</taxon>
        <taxon>Craniata</taxon>
        <taxon>Vertebrata</taxon>
        <taxon>Euteleostomi</taxon>
        <taxon>Actinopterygii</taxon>
        <taxon>Neopterygii</taxon>
        <taxon>Teleostei</taxon>
        <taxon>Neoteleostei</taxon>
        <taxon>Acanthomorphata</taxon>
        <taxon>Eupercaria</taxon>
        <taxon>Perciformes</taxon>
        <taxon>Notothenioidei</taxon>
        <taxon>Pogonophryne</taxon>
    </lineage>
</organism>